<evidence type="ECO:0000256" key="1">
    <source>
        <dbReference type="ARBA" id="ARBA00004496"/>
    </source>
</evidence>
<protein>
    <recommendedName>
        <fullName evidence="9">Transcriptional regulatory protein</fullName>
    </recommendedName>
</protein>
<evidence type="ECO:0000259" key="11">
    <source>
        <dbReference type="PROSITE" id="PS50110"/>
    </source>
</evidence>
<evidence type="ECO:0000256" key="4">
    <source>
        <dbReference type="ARBA" id="ARBA00023012"/>
    </source>
</evidence>
<organism evidence="12 13">
    <name type="scientific">Polycladomyces subterraneus</name>
    <dbReference type="NCBI Taxonomy" id="1016997"/>
    <lineage>
        <taxon>Bacteria</taxon>
        <taxon>Bacillati</taxon>
        <taxon>Bacillota</taxon>
        <taxon>Bacilli</taxon>
        <taxon>Bacillales</taxon>
        <taxon>Thermoactinomycetaceae</taxon>
        <taxon>Polycladomyces</taxon>
    </lineage>
</organism>
<comment type="subcellular location">
    <subcellularLocation>
        <location evidence="1 9">Cytoplasm</location>
    </subcellularLocation>
</comment>
<dbReference type="Proteomes" id="UP001174196">
    <property type="component" value="Unassembled WGS sequence"/>
</dbReference>
<dbReference type="InterPro" id="IPR001789">
    <property type="entry name" value="Sig_transdc_resp-reg_receiver"/>
</dbReference>
<evidence type="ECO:0000256" key="3">
    <source>
        <dbReference type="ARBA" id="ARBA00022553"/>
    </source>
</evidence>
<dbReference type="InterPro" id="IPR048714">
    <property type="entry name" value="DpiA-like_HTH"/>
</dbReference>
<gene>
    <name evidence="12" type="ORF">NWF35_14150</name>
</gene>
<keyword evidence="2 9" id="KW-0963">Cytoplasm</keyword>
<keyword evidence="6 9" id="KW-0238">DNA-binding</keyword>
<keyword evidence="8 9" id="KW-0804">Transcription</keyword>
<keyword evidence="4 9" id="KW-0902">Two-component regulatory system</keyword>
<reference evidence="12" key="1">
    <citation type="submission" date="2022-08" db="EMBL/GenBank/DDBJ databases">
        <title>Polycladomyces zharkentsis sp. nov., a novel thermophilic CMC and starch-degrading bacterium isolated from a geothermal spring in Kazakhstan.</title>
        <authorList>
            <person name="Mashzhan A."/>
            <person name="Kistaubaeva A."/>
            <person name="Javier-Lopez R."/>
            <person name="Birkeland N.-K."/>
        </authorList>
    </citation>
    <scope>NUCLEOTIDE SEQUENCE</scope>
    <source>
        <strain evidence="12">KSR 13</strain>
    </source>
</reference>
<keyword evidence="7 9" id="KW-0010">Activator</keyword>
<evidence type="ECO:0000256" key="8">
    <source>
        <dbReference type="ARBA" id="ARBA00023163"/>
    </source>
</evidence>
<proteinExistence type="predicted"/>
<dbReference type="EMBL" id="JANRHH010000047">
    <property type="protein sequence ID" value="MDN4595009.1"/>
    <property type="molecule type" value="Genomic_DNA"/>
</dbReference>
<keyword evidence="3 10" id="KW-0597">Phosphoprotein</keyword>
<dbReference type="SMART" id="SM00448">
    <property type="entry name" value="REC"/>
    <property type="match status" value="1"/>
</dbReference>
<feature type="domain" description="Response regulatory" evidence="11">
    <location>
        <begin position="7"/>
        <end position="123"/>
    </location>
</feature>
<dbReference type="InterPro" id="IPR024187">
    <property type="entry name" value="Sig_transdc_resp-reg_cit/mal"/>
</dbReference>
<evidence type="ECO:0000256" key="5">
    <source>
        <dbReference type="ARBA" id="ARBA00023015"/>
    </source>
</evidence>
<dbReference type="Gene3D" id="1.10.10.10">
    <property type="entry name" value="Winged helix-like DNA-binding domain superfamily/Winged helix DNA-binding domain"/>
    <property type="match status" value="1"/>
</dbReference>
<feature type="modified residue" description="4-aspartylphosphate" evidence="10">
    <location>
        <position position="58"/>
    </location>
</feature>
<evidence type="ECO:0000256" key="2">
    <source>
        <dbReference type="ARBA" id="ARBA00022490"/>
    </source>
</evidence>
<evidence type="ECO:0000313" key="12">
    <source>
        <dbReference type="EMBL" id="MDN4595009.1"/>
    </source>
</evidence>
<evidence type="ECO:0000256" key="10">
    <source>
        <dbReference type="PROSITE-ProRule" id="PRU00169"/>
    </source>
</evidence>
<evidence type="ECO:0000313" key="13">
    <source>
        <dbReference type="Proteomes" id="UP001174196"/>
    </source>
</evidence>
<accession>A0ABT8IQI3</accession>
<sequence>MSQTMIRVAVVDDDFMIARLHGKFIESIPNYQLVGIANNYEQTLRLVRDLQPDLLLLDVYMPDQSGIELLRTIRAENSPCDVILITAAKELEVIEEGFRLGIFDYLIKPFDLNWLQKSLEKYLQFKTRLTKSHSDGVNQMVIDDLKKLRSVTHSMNQLQQKGIDLRTLERIQHCLAHANQFMSAEEVAKSAGVSRSTARNYLVYLVEEGHVEEQLIYGKVGRPLRVYRAN</sequence>
<dbReference type="SUPFAM" id="SSF46785">
    <property type="entry name" value="Winged helix' DNA-binding domain"/>
    <property type="match status" value="1"/>
</dbReference>
<dbReference type="Pfam" id="PF20714">
    <property type="entry name" value="HTH_64"/>
    <property type="match status" value="1"/>
</dbReference>
<comment type="caution">
    <text evidence="12">The sequence shown here is derived from an EMBL/GenBank/DDBJ whole genome shotgun (WGS) entry which is preliminary data.</text>
</comment>
<dbReference type="PANTHER" id="PTHR45526:SF1">
    <property type="entry name" value="TRANSCRIPTIONAL REGULATORY PROTEIN DCUR-RELATED"/>
    <property type="match status" value="1"/>
</dbReference>
<dbReference type="InterPro" id="IPR036388">
    <property type="entry name" value="WH-like_DNA-bd_sf"/>
</dbReference>
<dbReference type="InterPro" id="IPR051271">
    <property type="entry name" value="2C-system_Tx_regulators"/>
</dbReference>
<keyword evidence="13" id="KW-1185">Reference proteome</keyword>
<keyword evidence="5 9" id="KW-0805">Transcription regulation</keyword>
<dbReference type="SUPFAM" id="SSF52172">
    <property type="entry name" value="CheY-like"/>
    <property type="match status" value="1"/>
</dbReference>
<dbReference type="PANTHER" id="PTHR45526">
    <property type="entry name" value="TRANSCRIPTIONAL REGULATORY PROTEIN DPIA"/>
    <property type="match status" value="1"/>
</dbReference>
<evidence type="ECO:0000256" key="6">
    <source>
        <dbReference type="ARBA" id="ARBA00023125"/>
    </source>
</evidence>
<dbReference type="PROSITE" id="PS50110">
    <property type="entry name" value="RESPONSE_REGULATORY"/>
    <property type="match status" value="1"/>
</dbReference>
<dbReference type="Pfam" id="PF00072">
    <property type="entry name" value="Response_reg"/>
    <property type="match status" value="1"/>
</dbReference>
<name>A0ABT8IQI3_9BACL</name>
<evidence type="ECO:0000256" key="7">
    <source>
        <dbReference type="ARBA" id="ARBA00023159"/>
    </source>
</evidence>
<dbReference type="PIRSF" id="PIRSF006171">
    <property type="entry name" value="RR_citrat_malat"/>
    <property type="match status" value="1"/>
</dbReference>
<dbReference type="InterPro" id="IPR011006">
    <property type="entry name" value="CheY-like_superfamily"/>
</dbReference>
<dbReference type="Gene3D" id="3.40.50.2300">
    <property type="match status" value="1"/>
</dbReference>
<dbReference type="InterPro" id="IPR036390">
    <property type="entry name" value="WH_DNA-bd_sf"/>
</dbReference>
<evidence type="ECO:0000256" key="9">
    <source>
        <dbReference type="PIRNR" id="PIRNR006171"/>
    </source>
</evidence>
<dbReference type="RefSeq" id="WP_301239946.1">
    <property type="nucleotide sequence ID" value="NZ_JANRHH010000047.1"/>
</dbReference>